<dbReference type="PANTHER" id="PTHR41251:SF1">
    <property type="entry name" value="NON-HOMOLOGOUS END JOINING PROTEIN KU"/>
    <property type="match status" value="1"/>
</dbReference>
<dbReference type="Proteomes" id="UP001241603">
    <property type="component" value="Unassembled WGS sequence"/>
</dbReference>
<keyword evidence="6" id="KW-1185">Reference proteome</keyword>
<dbReference type="HAMAP" id="MF_01875">
    <property type="entry name" value="Prokaryotic_Ku"/>
    <property type="match status" value="1"/>
</dbReference>
<dbReference type="SMART" id="SM00559">
    <property type="entry name" value="Ku78"/>
    <property type="match status" value="1"/>
</dbReference>
<comment type="similarity">
    <text evidence="2">Belongs to the prokaryotic Ku family.</text>
</comment>
<evidence type="ECO:0000259" key="4">
    <source>
        <dbReference type="SMART" id="SM00559"/>
    </source>
</evidence>
<dbReference type="PIRSF" id="PIRSF006493">
    <property type="entry name" value="Prok_Ku"/>
    <property type="match status" value="1"/>
</dbReference>
<evidence type="ECO:0000313" key="6">
    <source>
        <dbReference type="Proteomes" id="UP001241603"/>
    </source>
</evidence>
<evidence type="ECO:0000256" key="3">
    <source>
        <dbReference type="SAM" id="MobiDB-lite"/>
    </source>
</evidence>
<evidence type="ECO:0000256" key="2">
    <source>
        <dbReference type="HAMAP-Rule" id="MF_01875"/>
    </source>
</evidence>
<proteinExistence type="inferred from homology"/>
<evidence type="ECO:0000256" key="1">
    <source>
        <dbReference type="ARBA" id="ARBA00023125"/>
    </source>
</evidence>
<keyword evidence="2" id="KW-0233">DNA recombination</keyword>
<feature type="compositionally biased region" description="Basic residues" evidence="3">
    <location>
        <begin position="262"/>
        <end position="274"/>
    </location>
</feature>
<dbReference type="NCBIfam" id="TIGR02772">
    <property type="entry name" value="Ku_bact"/>
    <property type="match status" value="1"/>
</dbReference>
<gene>
    <name evidence="2" type="primary">ku</name>
    <name evidence="5" type="ORF">QO014_000255</name>
</gene>
<dbReference type="InterPro" id="IPR006164">
    <property type="entry name" value="DNA_bd_Ku70/Ku80"/>
</dbReference>
<dbReference type="Pfam" id="PF02735">
    <property type="entry name" value="Ku"/>
    <property type="match status" value="1"/>
</dbReference>
<comment type="subunit">
    <text evidence="2">Homodimer. Interacts with LigD.</text>
</comment>
<organism evidence="5 6">
    <name type="scientific">Kaistia dalseonensis</name>
    <dbReference type="NCBI Taxonomy" id="410840"/>
    <lineage>
        <taxon>Bacteria</taxon>
        <taxon>Pseudomonadati</taxon>
        <taxon>Pseudomonadota</taxon>
        <taxon>Alphaproteobacteria</taxon>
        <taxon>Hyphomicrobiales</taxon>
        <taxon>Kaistiaceae</taxon>
        <taxon>Kaistia</taxon>
    </lineage>
</organism>
<name>A0ABU0H0Q4_9HYPH</name>
<evidence type="ECO:0000313" key="5">
    <source>
        <dbReference type="EMBL" id="MDQ0435885.1"/>
    </source>
</evidence>
<keyword evidence="2" id="KW-0234">DNA repair</keyword>
<dbReference type="EMBL" id="JAUSVO010000001">
    <property type="protein sequence ID" value="MDQ0435885.1"/>
    <property type="molecule type" value="Genomic_DNA"/>
</dbReference>
<dbReference type="SUPFAM" id="SSF100939">
    <property type="entry name" value="SPOC domain-like"/>
    <property type="match status" value="1"/>
</dbReference>
<comment type="caution">
    <text evidence="5">The sequence shown here is derived from an EMBL/GenBank/DDBJ whole genome shotgun (WGS) entry which is preliminary data.</text>
</comment>
<reference evidence="5 6" key="1">
    <citation type="submission" date="2023-07" db="EMBL/GenBank/DDBJ databases">
        <title>Genomic Encyclopedia of Type Strains, Phase IV (KMG-IV): sequencing the most valuable type-strain genomes for metagenomic binning, comparative biology and taxonomic classification.</title>
        <authorList>
            <person name="Goeker M."/>
        </authorList>
    </citation>
    <scope>NUCLEOTIDE SEQUENCE [LARGE SCALE GENOMIC DNA]</scope>
    <source>
        <strain evidence="5 6">B6-8</strain>
    </source>
</reference>
<dbReference type="InterPro" id="IPR016194">
    <property type="entry name" value="SPOC-like_C_dom_sf"/>
</dbReference>
<comment type="function">
    <text evidence="2">With LigD forms a non-homologous end joining (NHEJ) DNA repair enzyme, which repairs dsDNA breaks with reduced fidelity. Binds linear dsDNA with 5'- and 3'- overhangs but not closed circular dsDNA nor ssDNA. Recruits and stimulates the ligase activity of LigD.</text>
</comment>
<dbReference type="InterPro" id="IPR009187">
    <property type="entry name" value="Prok_Ku"/>
</dbReference>
<accession>A0ABU0H0Q4</accession>
<feature type="domain" description="Ku" evidence="4">
    <location>
        <begin position="56"/>
        <end position="186"/>
    </location>
</feature>
<sequence length="274" mass="30302">MGEPRANWKGQLKIAALICPVALYSASSTSERVTFHTINRKTGNRVQRRFVDSETGEAVDPADQVKGYEVGPDDYIQLDPDDVAAAVPESDKTLSLVAFVPCAEIDDVYFDRPYYLAPAAADAHEVFALLRDTMRRKQVAALVQTVLFRRVRTLLVRPLGDGLVATTLNFNYEVRPAEEAFAGIPDIKIAGEMLDLARHIIETKHGTYDPSTFDDRYEAALAELVKAKIEGRKIRPPKERKADRSLSLLEALRESAAPAPAKKARATAPRRRAG</sequence>
<feature type="region of interest" description="Disordered" evidence="3">
    <location>
        <begin position="253"/>
        <end position="274"/>
    </location>
</feature>
<keyword evidence="1 2" id="KW-0238">DNA-binding</keyword>
<dbReference type="PANTHER" id="PTHR41251">
    <property type="entry name" value="NON-HOMOLOGOUS END JOINING PROTEIN KU"/>
    <property type="match status" value="1"/>
</dbReference>
<protein>
    <recommendedName>
        <fullName evidence="2">Non-homologous end joining protein Ku</fullName>
    </recommendedName>
</protein>
<dbReference type="CDD" id="cd00789">
    <property type="entry name" value="KU_like"/>
    <property type="match status" value="1"/>
</dbReference>
<dbReference type="RefSeq" id="WP_266346841.1">
    <property type="nucleotide sequence ID" value="NZ_JAPKNG010000001.1"/>
</dbReference>
<keyword evidence="2" id="KW-0227">DNA damage</keyword>
<dbReference type="Gene3D" id="2.40.290.10">
    <property type="match status" value="1"/>
</dbReference>